<dbReference type="Pfam" id="PF03167">
    <property type="entry name" value="UDG"/>
    <property type="match status" value="1"/>
</dbReference>
<keyword evidence="5" id="KW-0227">DNA damage</keyword>
<evidence type="ECO:0000256" key="8">
    <source>
        <dbReference type="ARBA" id="ARBA00023014"/>
    </source>
</evidence>
<dbReference type="GO" id="GO:0046872">
    <property type="term" value="F:metal ion binding"/>
    <property type="evidence" value="ECO:0007669"/>
    <property type="project" value="UniProtKB-KW"/>
</dbReference>
<dbReference type="GO" id="GO:0006281">
    <property type="term" value="P:DNA repair"/>
    <property type="evidence" value="ECO:0007669"/>
    <property type="project" value="UniProtKB-KW"/>
</dbReference>
<evidence type="ECO:0000256" key="3">
    <source>
        <dbReference type="ARBA" id="ARBA00022485"/>
    </source>
</evidence>
<dbReference type="InterPro" id="IPR023875">
    <property type="entry name" value="DNA_repair_put"/>
</dbReference>
<reference evidence="12" key="1">
    <citation type="submission" date="2006-12" db="EMBL/GenBank/DDBJ databases">
        <title>Complete sequence of plasmid 1 of Paracoccus denitrificans PD1222.</title>
        <authorList>
            <person name="Copeland A."/>
            <person name="Lucas S."/>
            <person name="Lapidus A."/>
            <person name="Barry K."/>
            <person name="Detter J.C."/>
            <person name="Glavina del Rio T."/>
            <person name="Hammon N."/>
            <person name="Israni S."/>
            <person name="Dalin E."/>
            <person name="Tice H."/>
            <person name="Pitluck S."/>
            <person name="Munk A.C."/>
            <person name="Brettin T."/>
            <person name="Bruce D."/>
            <person name="Han C."/>
            <person name="Tapia R."/>
            <person name="Gilna P."/>
            <person name="Schmutz J."/>
            <person name="Larimer F."/>
            <person name="Land M."/>
            <person name="Hauser L."/>
            <person name="Kyrpides N."/>
            <person name="Lykidis A."/>
            <person name="Spiro S."/>
            <person name="Richardson D.J."/>
            <person name="Moir J.W.B."/>
            <person name="Ferguson S.J."/>
            <person name="van Spanning R.J.M."/>
            <person name="Richardson P."/>
        </authorList>
    </citation>
    <scope>NUCLEOTIDE SEQUENCE [LARGE SCALE GENOMIC DNA]</scope>
    <source>
        <strain evidence="12">Pd 1222</strain>
        <plasmid evidence="12">pPD1222</plasmid>
    </source>
</reference>
<sequence>MNYAVALPDQAVFEAWRDAARCAISHRIAPERIDWTDGGLFKAAPLPDAPDPHEIRVSKQFLSLARSVVWHKSPERFALLYQALWRLDRGDGAPLSPADALGRRLQLMAKAVGRDIHKMHAFVRFRELPAEGPRRSFAAWFEPEHNTLEPGSAFFAGRFADMDWLIATPRLTARFRAGRLSFAPGGAKPDLPDDASQALWATYFANIFNPARIKLDAMRSEMPKKYWKNLPETRLIPAMLADAEARVERMRAAGASIPRPGAGPVSTRYRNAMPQAVEPPATLDQARQAALQCRRCKLCEAATQTVWGEGAADAAVMIVGEQPGDHEDLTGRPFAGPAGQLLRGMIADAGLDGAQIWLTNAVKHFKFAPRGKRRLHRNPARDEIRHCRWWLGLELAFVRPRVTLALGASAAFALTDDDRPMHRRRGTVETGLHGGPVLISWHPAHILRLPDPDRRNHARLQLAEDLARLVSLAEEGRQR</sequence>
<geneLocation type="plasmid" evidence="12">
    <name>pPD1222</name>
</geneLocation>
<dbReference type="NCBIfam" id="TIGR03914">
    <property type="entry name" value="UDG_fam_dom"/>
    <property type="match status" value="1"/>
</dbReference>
<dbReference type="SMART" id="SM00986">
    <property type="entry name" value="UDG"/>
    <property type="match status" value="1"/>
</dbReference>
<keyword evidence="9" id="KW-0234">DNA repair</keyword>
<evidence type="ECO:0000259" key="10">
    <source>
        <dbReference type="SMART" id="SM00986"/>
    </source>
</evidence>
<evidence type="ECO:0000313" key="12">
    <source>
        <dbReference type="Proteomes" id="UP000000361"/>
    </source>
</evidence>
<dbReference type="GO" id="GO:0051539">
    <property type="term" value="F:4 iron, 4 sulfur cluster binding"/>
    <property type="evidence" value="ECO:0007669"/>
    <property type="project" value="UniProtKB-KW"/>
</dbReference>
<evidence type="ECO:0000256" key="7">
    <source>
        <dbReference type="ARBA" id="ARBA00023004"/>
    </source>
</evidence>
<keyword evidence="6" id="KW-0378">Hydrolase</keyword>
<dbReference type="OrthoDB" id="5290748at2"/>
<evidence type="ECO:0000256" key="5">
    <source>
        <dbReference type="ARBA" id="ARBA00022763"/>
    </source>
</evidence>
<dbReference type="HOGENOM" id="CLU_046101_1_0_5"/>
<organism evidence="11 12">
    <name type="scientific">Paracoccus denitrificans (strain Pd 1222)</name>
    <dbReference type="NCBI Taxonomy" id="318586"/>
    <lineage>
        <taxon>Bacteria</taxon>
        <taxon>Pseudomonadati</taxon>
        <taxon>Pseudomonadota</taxon>
        <taxon>Alphaproteobacteria</taxon>
        <taxon>Rhodobacterales</taxon>
        <taxon>Paracoccaceae</taxon>
        <taxon>Paracoccus</taxon>
    </lineage>
</organism>
<evidence type="ECO:0000256" key="9">
    <source>
        <dbReference type="ARBA" id="ARBA00023204"/>
    </source>
</evidence>
<dbReference type="Gene3D" id="3.40.470.10">
    <property type="entry name" value="Uracil-DNA glycosylase-like domain"/>
    <property type="match status" value="1"/>
</dbReference>
<dbReference type="SMART" id="SM00987">
    <property type="entry name" value="UreE_C"/>
    <property type="match status" value="1"/>
</dbReference>
<dbReference type="CDD" id="cd10030">
    <property type="entry name" value="UDG-F4_TTUDGA_SPO1dp_like"/>
    <property type="match status" value="1"/>
</dbReference>
<evidence type="ECO:0000256" key="6">
    <source>
        <dbReference type="ARBA" id="ARBA00022801"/>
    </source>
</evidence>
<evidence type="ECO:0000256" key="1">
    <source>
        <dbReference type="ARBA" id="ARBA00006521"/>
    </source>
</evidence>
<protein>
    <recommendedName>
        <fullName evidence="2">Type-4 uracil-DNA glycosylase</fullName>
    </recommendedName>
</protein>
<comment type="similarity">
    <text evidence="1">Belongs to the uracil-DNA glycosylase (UDG) superfamily. Type 4 (UDGa) family.</text>
</comment>
<dbReference type="Pfam" id="PF13566">
    <property type="entry name" value="DUF4130"/>
    <property type="match status" value="1"/>
</dbReference>
<dbReference type="PANTHER" id="PTHR33693">
    <property type="entry name" value="TYPE-5 URACIL-DNA GLYCOSYLASE"/>
    <property type="match status" value="1"/>
</dbReference>
<keyword evidence="11" id="KW-0614">Plasmid</keyword>
<dbReference type="InterPro" id="IPR005273">
    <property type="entry name" value="Ura-DNA_glyco_family4"/>
</dbReference>
<dbReference type="InterPro" id="IPR036895">
    <property type="entry name" value="Uracil-DNA_glycosylase-like_sf"/>
</dbReference>
<dbReference type="GO" id="GO:0097506">
    <property type="term" value="F:deaminated base DNA N-glycosylase activity"/>
    <property type="evidence" value="ECO:0007669"/>
    <property type="project" value="UniProtKB-ARBA"/>
</dbReference>
<feature type="domain" description="Uracil-DNA glycosylase-like" evidence="10">
    <location>
        <begin position="307"/>
        <end position="467"/>
    </location>
</feature>
<dbReference type="NCBIfam" id="TIGR03915">
    <property type="entry name" value="SAM_7_link_chp"/>
    <property type="match status" value="1"/>
</dbReference>
<dbReference type="EnsemblBacteria" id="ABL72670">
    <property type="protein sequence ID" value="ABL72670"/>
    <property type="gene ID" value="Pden_4607"/>
</dbReference>
<accession>A1BAX6</accession>
<keyword evidence="3" id="KW-0004">4Fe-4S</keyword>
<dbReference type="RefSeq" id="WP_011750829.1">
    <property type="nucleotide sequence ID" value="NC_008688.1"/>
</dbReference>
<dbReference type="InterPro" id="IPR005122">
    <property type="entry name" value="Uracil-DNA_glycosylase-like"/>
</dbReference>
<name>A1BAX6_PARDP</name>
<gene>
    <name evidence="11" type="ordered locus">Pden_4607</name>
</gene>
<dbReference type="InterPro" id="IPR025404">
    <property type="entry name" value="DUF4130"/>
</dbReference>
<evidence type="ECO:0000313" key="11">
    <source>
        <dbReference type="EMBL" id="ABL72670.1"/>
    </source>
</evidence>
<evidence type="ECO:0000256" key="2">
    <source>
        <dbReference type="ARBA" id="ARBA00019403"/>
    </source>
</evidence>
<keyword evidence="12" id="KW-1185">Reference proteome</keyword>
<evidence type="ECO:0000256" key="4">
    <source>
        <dbReference type="ARBA" id="ARBA00022723"/>
    </source>
</evidence>
<keyword evidence="8" id="KW-0411">Iron-sulfur</keyword>
<dbReference type="Proteomes" id="UP000000361">
    <property type="component" value="Chromosome 1"/>
</dbReference>
<dbReference type="AlphaFoldDB" id="A1BAX6"/>
<dbReference type="EMBL" id="CP000491">
    <property type="protein sequence ID" value="ABL72670.1"/>
    <property type="molecule type" value="Genomic_DNA"/>
</dbReference>
<dbReference type="eggNOG" id="COG1573">
    <property type="taxonomic scope" value="Bacteria"/>
</dbReference>
<dbReference type="InterPro" id="IPR051536">
    <property type="entry name" value="UDG_Type-4/5"/>
</dbReference>
<keyword evidence="4" id="KW-0479">Metal-binding</keyword>
<dbReference type="SUPFAM" id="SSF52141">
    <property type="entry name" value="Uracil-DNA glycosylase-like"/>
    <property type="match status" value="1"/>
</dbReference>
<proteinExistence type="inferred from homology"/>
<dbReference type="PANTHER" id="PTHR33693:SF9">
    <property type="entry name" value="TYPE-4 URACIL-DNA GLYCOSYLASE"/>
    <property type="match status" value="1"/>
</dbReference>
<keyword evidence="7" id="KW-0408">Iron</keyword>
<dbReference type="KEGG" id="pde:Pden_4607"/>
<dbReference type="GeneID" id="93454635"/>